<keyword evidence="2" id="KW-1185">Reference proteome</keyword>
<dbReference type="Proteomes" id="UP001164020">
    <property type="component" value="Chromosome"/>
</dbReference>
<proteinExistence type="predicted"/>
<accession>A0ABY7C227</accession>
<sequence length="300" mass="35624">MLRTRAHRFGRHDRIVIDGQHFRTHPDKKRKVIHLFQLVVEDIIEDFYITKSDAELSELIRTGRFRCDEGYFSSVLPLLRERQDTSDISDVEEVDLLTMFWKQEWCRRFYLRRKETDPTLRLVQTYHDLEIFIEDEKDLMDRWYLDKFGLRRPPGPKRNGEVRKAFDYPSKYALMQWLTKWRQGKERIDAFIPQRQKCGNRNQLDPRIASVIERCVKEFPSRKKPKMVDIFDDVEEALEDINSRLPEDQWLSVSETTVIMSPGMVYERRPSEKSEADQAATAGSLMVGLSVMRASVSRLM</sequence>
<dbReference type="RefSeq" id="WP_268882523.1">
    <property type="nucleotide sequence ID" value="NZ_CP114029.1"/>
</dbReference>
<dbReference type="EMBL" id="CP114029">
    <property type="protein sequence ID" value="WAP70068.1"/>
    <property type="molecule type" value="Genomic_DNA"/>
</dbReference>
<evidence type="ECO:0000313" key="1">
    <source>
        <dbReference type="EMBL" id="WAP70068.1"/>
    </source>
</evidence>
<evidence type="ECO:0000313" key="2">
    <source>
        <dbReference type="Proteomes" id="UP001164020"/>
    </source>
</evidence>
<protein>
    <submittedName>
        <fullName evidence="1">Uncharacterized protein</fullName>
    </submittedName>
</protein>
<reference evidence="1" key="1">
    <citation type="submission" date="2022-12" db="EMBL/GenBank/DDBJ databases">
        <title>Jiella pelagia sp. nov., isolated from phosphonate enriched culture of Northwest Pacific surface seawater.</title>
        <authorList>
            <person name="Shin D.Y."/>
            <person name="Hwang C.Y."/>
        </authorList>
    </citation>
    <scope>NUCLEOTIDE SEQUENCE</scope>
    <source>
        <strain evidence="1">HL-NP1</strain>
    </source>
</reference>
<organism evidence="1 2">
    <name type="scientific">Jiella pelagia</name>
    <dbReference type="NCBI Taxonomy" id="2986949"/>
    <lineage>
        <taxon>Bacteria</taxon>
        <taxon>Pseudomonadati</taxon>
        <taxon>Pseudomonadota</taxon>
        <taxon>Alphaproteobacteria</taxon>
        <taxon>Hyphomicrobiales</taxon>
        <taxon>Aurantimonadaceae</taxon>
        <taxon>Jiella</taxon>
    </lineage>
</organism>
<gene>
    <name evidence="1" type="ORF">OH818_07990</name>
</gene>
<name>A0ABY7C227_9HYPH</name>